<sequence length="225" mass="25590">MRVLNWLNCIVSAGFVVSWIFLSCFPGFAISGVVSLESIKIYKTHELFRTEPTVFFRCKGENGTELPDVKEINVSYTFNGEESWQPLTQLASKKCKRCGFYEEDNLKPDDVFDEWEFCPKDFWDSDGKYRRIKVEEFDATFLCLQCASLAADANASSGTHGSGKGRHLAVIIVISTLASTVLIVGLLAAYKYWLKKKREQEQARFLKLFEDEDDIEDELGFGTDI</sequence>
<keyword evidence="1" id="KW-0812">Transmembrane</keyword>
<keyword evidence="4" id="KW-1185">Reference proteome</keyword>
<dbReference type="AlphaFoldDB" id="A0AAV8S4T4"/>
<comment type="caution">
    <text evidence="3">The sequence shown here is derived from an EMBL/GenBank/DDBJ whole genome shotgun (WGS) entry which is preliminary data.</text>
</comment>
<proteinExistence type="predicted"/>
<name>A0AAV8S4T4_9ROSI</name>
<dbReference type="PROSITE" id="PS51257">
    <property type="entry name" value="PROKAR_LIPOPROTEIN"/>
    <property type="match status" value="1"/>
</dbReference>
<protein>
    <recommendedName>
        <fullName evidence="2">DUF7953 domain-containing protein</fullName>
    </recommendedName>
</protein>
<keyword evidence="1" id="KW-1133">Transmembrane helix</keyword>
<dbReference type="Proteomes" id="UP001159364">
    <property type="component" value="Unassembled WGS sequence"/>
</dbReference>
<dbReference type="InterPro" id="IPR057713">
    <property type="entry name" value="DUF7953"/>
</dbReference>
<evidence type="ECO:0000313" key="3">
    <source>
        <dbReference type="EMBL" id="KAJ8747077.1"/>
    </source>
</evidence>
<dbReference type="PANTHER" id="PTHR33780">
    <property type="entry name" value="EXPRESSED PROTEIN"/>
    <property type="match status" value="1"/>
</dbReference>
<feature type="transmembrane region" description="Helical" evidence="1">
    <location>
        <begin position="7"/>
        <end position="30"/>
    </location>
</feature>
<dbReference type="PANTHER" id="PTHR33780:SF3">
    <property type="entry name" value="EXPRESSED PROTEIN"/>
    <property type="match status" value="1"/>
</dbReference>
<evidence type="ECO:0000256" key="1">
    <source>
        <dbReference type="SAM" id="Phobius"/>
    </source>
</evidence>
<dbReference type="Pfam" id="PF25829">
    <property type="entry name" value="DUF7953"/>
    <property type="match status" value="1"/>
</dbReference>
<organism evidence="3 4">
    <name type="scientific">Erythroxylum novogranatense</name>
    <dbReference type="NCBI Taxonomy" id="1862640"/>
    <lineage>
        <taxon>Eukaryota</taxon>
        <taxon>Viridiplantae</taxon>
        <taxon>Streptophyta</taxon>
        <taxon>Embryophyta</taxon>
        <taxon>Tracheophyta</taxon>
        <taxon>Spermatophyta</taxon>
        <taxon>Magnoliopsida</taxon>
        <taxon>eudicotyledons</taxon>
        <taxon>Gunneridae</taxon>
        <taxon>Pentapetalae</taxon>
        <taxon>rosids</taxon>
        <taxon>fabids</taxon>
        <taxon>Malpighiales</taxon>
        <taxon>Erythroxylaceae</taxon>
        <taxon>Erythroxylum</taxon>
    </lineage>
</organism>
<feature type="domain" description="DUF7953" evidence="2">
    <location>
        <begin position="32"/>
        <end position="143"/>
    </location>
</feature>
<reference evidence="3 4" key="1">
    <citation type="submission" date="2021-09" db="EMBL/GenBank/DDBJ databases">
        <title>Genomic insights and catalytic innovation underlie evolution of tropane alkaloids biosynthesis.</title>
        <authorList>
            <person name="Wang Y.-J."/>
            <person name="Tian T."/>
            <person name="Huang J.-P."/>
            <person name="Huang S.-X."/>
        </authorList>
    </citation>
    <scope>NUCLEOTIDE SEQUENCE [LARGE SCALE GENOMIC DNA]</scope>
    <source>
        <strain evidence="3">KIB-2018</strain>
        <tissue evidence="3">Leaf</tissue>
    </source>
</reference>
<gene>
    <name evidence="3" type="ORF">K2173_014484</name>
</gene>
<evidence type="ECO:0000259" key="2">
    <source>
        <dbReference type="Pfam" id="PF25829"/>
    </source>
</evidence>
<keyword evidence="1" id="KW-0472">Membrane</keyword>
<dbReference type="EMBL" id="JAIWQS010000239">
    <property type="protein sequence ID" value="KAJ8747077.1"/>
    <property type="molecule type" value="Genomic_DNA"/>
</dbReference>
<evidence type="ECO:0000313" key="4">
    <source>
        <dbReference type="Proteomes" id="UP001159364"/>
    </source>
</evidence>
<feature type="transmembrane region" description="Helical" evidence="1">
    <location>
        <begin position="168"/>
        <end position="190"/>
    </location>
</feature>
<accession>A0AAV8S4T4</accession>